<dbReference type="Proteomes" id="UP001500253">
    <property type="component" value="Unassembled WGS sequence"/>
</dbReference>
<dbReference type="InterPro" id="IPR011059">
    <property type="entry name" value="Metal-dep_hydrolase_composite"/>
</dbReference>
<dbReference type="CDD" id="cd01299">
    <property type="entry name" value="Met_dep_hydrolase_A"/>
    <property type="match status" value="1"/>
</dbReference>
<feature type="domain" description="Amidohydrolase-related" evidence="1">
    <location>
        <begin position="74"/>
        <end position="422"/>
    </location>
</feature>
<gene>
    <name evidence="2" type="ORF">GCM10010246_07490</name>
</gene>
<dbReference type="InterPro" id="IPR057744">
    <property type="entry name" value="OTAase-like"/>
</dbReference>
<dbReference type="Pfam" id="PF01979">
    <property type="entry name" value="Amidohydro_1"/>
    <property type="match status" value="1"/>
</dbReference>
<organism evidence="2 3">
    <name type="scientific">Streptomyces cuspidosporus</name>
    <dbReference type="NCBI Taxonomy" id="66882"/>
    <lineage>
        <taxon>Bacteria</taxon>
        <taxon>Bacillati</taxon>
        <taxon>Actinomycetota</taxon>
        <taxon>Actinomycetes</taxon>
        <taxon>Kitasatosporales</taxon>
        <taxon>Streptomycetaceae</taxon>
        <taxon>Streptomyces</taxon>
    </lineage>
</organism>
<dbReference type="InterPro" id="IPR006680">
    <property type="entry name" value="Amidohydro-rel"/>
</dbReference>
<dbReference type="PANTHER" id="PTHR43135:SF3">
    <property type="entry name" value="ALPHA-D-RIBOSE 1-METHYLPHOSPHONATE 5-TRIPHOSPHATE DIPHOSPHATASE"/>
    <property type="match status" value="1"/>
</dbReference>
<comment type="caution">
    <text evidence="2">The sequence shown here is derived from an EMBL/GenBank/DDBJ whole genome shotgun (WGS) entry which is preliminary data.</text>
</comment>
<name>A0ABN3FDH9_9ACTN</name>
<dbReference type="SUPFAM" id="SSF51338">
    <property type="entry name" value="Composite domain of metallo-dependent hydrolases"/>
    <property type="match status" value="1"/>
</dbReference>
<dbReference type="InterPro" id="IPR032466">
    <property type="entry name" value="Metal_Hydrolase"/>
</dbReference>
<protein>
    <submittedName>
        <fullName evidence="2">Amidohydrolase family protein</fullName>
    </submittedName>
</protein>
<reference evidence="2 3" key="1">
    <citation type="journal article" date="2019" name="Int. J. Syst. Evol. Microbiol.">
        <title>The Global Catalogue of Microorganisms (GCM) 10K type strain sequencing project: providing services to taxonomists for standard genome sequencing and annotation.</title>
        <authorList>
            <consortium name="The Broad Institute Genomics Platform"/>
            <consortium name="The Broad Institute Genome Sequencing Center for Infectious Disease"/>
            <person name="Wu L."/>
            <person name="Ma J."/>
        </authorList>
    </citation>
    <scope>NUCLEOTIDE SEQUENCE [LARGE SCALE GENOMIC DNA]</scope>
    <source>
        <strain evidence="2 3">JCM 4316</strain>
    </source>
</reference>
<evidence type="ECO:0000313" key="2">
    <source>
        <dbReference type="EMBL" id="GAA2327913.1"/>
    </source>
</evidence>
<sequence length="434" mass="45876">MTSGGAQAEGNAVTTGAWDTEQGAVVLIAGRGWDGLADRPSGHTEVAVRDGRIAEVGPSVDRADAEVVELGDRMLLPGLIDCHIHTTVDPGRLLRAFVSDGSAAIALRALPVLRDLLDRGFTTIRDLATFAAEPVTLSLRDAIARGHVVGPRMVVAPYLISARGAHGDASTLLASHLDREIGALADGADEITRRVRENIRAGADWIKFGATGGFATPADDPTQTTYTQEEMNALVATARDLGIPCTPHAYGDEGVSRAVTAGVRSVEHGNLASASTLARMEERGVFLVPTQFMVLDALDHLDDDSYWEGKDPAERVKFTRYADQLRHSAHNVAASNVRIAFGTDAGMFPHADNWREFPAMVTSGIAPVRALRAATSVAADLLGRPDLGRLQPGATADLVALPADPFEDITAIGGIDFVMRAGAVHRTPAPVVAR</sequence>
<dbReference type="PANTHER" id="PTHR43135">
    <property type="entry name" value="ALPHA-D-RIBOSE 1-METHYLPHOSPHONATE 5-TRIPHOSPHATE DIPHOSPHATASE"/>
    <property type="match status" value="1"/>
</dbReference>
<evidence type="ECO:0000259" key="1">
    <source>
        <dbReference type="Pfam" id="PF01979"/>
    </source>
</evidence>
<dbReference type="Gene3D" id="2.30.40.10">
    <property type="entry name" value="Urease, subunit C, domain 1"/>
    <property type="match status" value="1"/>
</dbReference>
<proteinExistence type="predicted"/>
<dbReference type="EMBL" id="BAAASD010000002">
    <property type="protein sequence ID" value="GAA2327913.1"/>
    <property type="molecule type" value="Genomic_DNA"/>
</dbReference>
<accession>A0ABN3FDH9</accession>
<dbReference type="Gene3D" id="3.20.20.140">
    <property type="entry name" value="Metal-dependent hydrolases"/>
    <property type="match status" value="1"/>
</dbReference>
<evidence type="ECO:0000313" key="3">
    <source>
        <dbReference type="Proteomes" id="UP001500253"/>
    </source>
</evidence>
<keyword evidence="3" id="KW-1185">Reference proteome</keyword>
<dbReference type="SUPFAM" id="SSF51556">
    <property type="entry name" value="Metallo-dependent hydrolases"/>
    <property type="match status" value="1"/>
</dbReference>
<dbReference type="InterPro" id="IPR051781">
    <property type="entry name" value="Metallo-dep_Hydrolase"/>
</dbReference>